<keyword evidence="5" id="KW-1185">Reference proteome</keyword>
<dbReference type="Gene3D" id="1.25.40.20">
    <property type="entry name" value="Ankyrin repeat-containing domain"/>
    <property type="match status" value="6"/>
</dbReference>
<dbReference type="PANTHER" id="PTHR24173">
    <property type="entry name" value="ANKYRIN REPEAT CONTAINING"/>
    <property type="match status" value="1"/>
</dbReference>
<feature type="repeat" description="ANK" evidence="3">
    <location>
        <begin position="395"/>
        <end position="427"/>
    </location>
</feature>
<dbReference type="PROSITE" id="PS50297">
    <property type="entry name" value="ANK_REP_REGION"/>
    <property type="match status" value="3"/>
</dbReference>
<keyword evidence="1" id="KW-0677">Repeat</keyword>
<proteinExistence type="predicted"/>
<feature type="repeat" description="ANK" evidence="3">
    <location>
        <begin position="498"/>
        <end position="530"/>
    </location>
</feature>
<dbReference type="EMBL" id="JBEPSH010000012">
    <property type="protein sequence ID" value="MET4579889.1"/>
    <property type="molecule type" value="Genomic_DNA"/>
</dbReference>
<dbReference type="PANTHER" id="PTHR24173:SF74">
    <property type="entry name" value="ANKYRIN REPEAT DOMAIN-CONTAINING PROTEIN 16"/>
    <property type="match status" value="1"/>
</dbReference>
<dbReference type="InterPro" id="IPR002110">
    <property type="entry name" value="Ankyrin_rpt"/>
</dbReference>
<dbReference type="Proteomes" id="UP001549320">
    <property type="component" value="Unassembled WGS sequence"/>
</dbReference>
<accession>A0ABV2QFT1</accession>
<feature type="repeat" description="ANK" evidence="3">
    <location>
        <begin position="217"/>
        <end position="252"/>
    </location>
</feature>
<dbReference type="SUPFAM" id="SSF48403">
    <property type="entry name" value="Ankyrin repeat"/>
    <property type="match status" value="2"/>
</dbReference>
<evidence type="ECO:0000256" key="2">
    <source>
        <dbReference type="ARBA" id="ARBA00023043"/>
    </source>
</evidence>
<sequence>MSGSIDRISQGFYSQPVEVASSHEASNGRMVSVGTGDTRQSLNEGRNFLVSTLYAVIHYFFPPTPVLNAQEAAEAVSNLCRAARDGDLAQVQWSAVQLAPELINQLGEGGKSALMCAAESGHTEIVRVLAGRLKTREAINQPDAQGHTALMWAVVNSHTETVQVLADLLKKPEAINQADAQGHTALMLAVRSGHTETVRILAHQLKKPEAINQADGQGHTALMWAVRSGHTETVRILADLLKKPEAINKADGQGRTALMLAAGSGHTEAVQIFVDLLKTPEAINQVDVQGRNALAWAAGSGHAESVRILADLLKTAINSADDQGQTALMLAAKNGHTEPVRILANLLESRSEINKTDGQGHTPLMWAARSGHTESVRILAELLKRSGGINQPDPQGINALMLAAQHGHLDVIRVLANTLGDLEALNHADAQGTTALMFAVSHGHSHCVELLAGLMDRTSLLNRQRRDGSTAMMMAAERGDVRSVIALRNGSGFIFKDNGDTALSLAHSRGHSHIVRLLLDSLIRTNRSNNTPAAVDRECLRIAGLHGHFGALINWLKQCGNDKLAHVFFTALDSTGVEVAYRPDMLDRAADYGFWRVASTLLQRGTAVWTSEDRDRALALAADSGHFSVLNTWAAQGLDVSGEIIIRTLRAIKAEEVSKPSPKYMLPDEEQLKLAAFDASSLDEKYATVLSNAAFNDWEHLAHAVLKAKAKELEFDLETLVKPVNPPRGRRNPRPK</sequence>
<name>A0ABV2QFT1_9BURK</name>
<keyword evidence="2 3" id="KW-0040">ANK repeat</keyword>
<evidence type="ECO:0000313" key="4">
    <source>
        <dbReference type="EMBL" id="MET4579889.1"/>
    </source>
</evidence>
<feature type="repeat" description="ANK" evidence="3">
    <location>
        <begin position="359"/>
        <end position="394"/>
    </location>
</feature>
<dbReference type="PROSITE" id="PS50088">
    <property type="entry name" value="ANK_REPEAT"/>
    <property type="match status" value="6"/>
</dbReference>
<feature type="repeat" description="ANK" evidence="3">
    <location>
        <begin position="323"/>
        <end position="358"/>
    </location>
</feature>
<protein>
    <submittedName>
        <fullName evidence="4">Ankyrin repeat protein</fullName>
    </submittedName>
</protein>
<dbReference type="Pfam" id="PF12796">
    <property type="entry name" value="Ank_2"/>
    <property type="match status" value="6"/>
</dbReference>
<dbReference type="SMART" id="SM00248">
    <property type="entry name" value="ANK"/>
    <property type="match status" value="13"/>
</dbReference>
<feature type="repeat" description="ANK" evidence="3">
    <location>
        <begin position="181"/>
        <end position="213"/>
    </location>
</feature>
<comment type="caution">
    <text evidence="4">The sequence shown here is derived from an EMBL/GenBank/DDBJ whole genome shotgun (WGS) entry which is preliminary data.</text>
</comment>
<reference evidence="4 5" key="1">
    <citation type="submission" date="2024-06" db="EMBL/GenBank/DDBJ databases">
        <title>Sorghum-associated microbial communities from plants grown in Nebraska, USA.</title>
        <authorList>
            <person name="Schachtman D."/>
        </authorList>
    </citation>
    <scope>NUCLEOTIDE SEQUENCE [LARGE SCALE GENOMIC DNA]</scope>
    <source>
        <strain evidence="4 5">2709</strain>
    </source>
</reference>
<evidence type="ECO:0000256" key="1">
    <source>
        <dbReference type="ARBA" id="ARBA00022737"/>
    </source>
</evidence>
<organism evidence="4 5">
    <name type="scientific">Ottowia thiooxydans</name>
    <dbReference type="NCBI Taxonomy" id="219182"/>
    <lineage>
        <taxon>Bacteria</taxon>
        <taxon>Pseudomonadati</taxon>
        <taxon>Pseudomonadota</taxon>
        <taxon>Betaproteobacteria</taxon>
        <taxon>Burkholderiales</taxon>
        <taxon>Comamonadaceae</taxon>
        <taxon>Ottowia</taxon>
    </lineage>
</organism>
<evidence type="ECO:0000313" key="5">
    <source>
        <dbReference type="Proteomes" id="UP001549320"/>
    </source>
</evidence>
<evidence type="ECO:0000256" key="3">
    <source>
        <dbReference type="PROSITE-ProRule" id="PRU00023"/>
    </source>
</evidence>
<gene>
    <name evidence="4" type="ORF">ABIE13_005026</name>
</gene>
<dbReference type="InterPro" id="IPR036770">
    <property type="entry name" value="Ankyrin_rpt-contain_sf"/>
</dbReference>